<reference evidence="3" key="1">
    <citation type="submission" date="2022-11" db="EMBL/GenBank/DDBJ databases">
        <title>Centuries of genome instability and evolution in soft-shell clam transmissible cancer (bioRxiv).</title>
        <authorList>
            <person name="Hart S.F.M."/>
            <person name="Yonemitsu M.A."/>
            <person name="Giersch R.M."/>
            <person name="Beal B.F."/>
            <person name="Arriagada G."/>
            <person name="Davis B.W."/>
            <person name="Ostrander E.A."/>
            <person name="Goff S.P."/>
            <person name="Metzger M.J."/>
        </authorList>
    </citation>
    <scope>NUCLEOTIDE SEQUENCE</scope>
    <source>
        <strain evidence="3">MELC-2E11</strain>
        <tissue evidence="3">Siphon/mantle</tissue>
    </source>
</reference>
<accession>A0ABY7F217</accession>
<dbReference type="SUPFAM" id="SSF56436">
    <property type="entry name" value="C-type lectin-like"/>
    <property type="match status" value="1"/>
</dbReference>
<name>A0ABY7F217_MYAAR</name>
<evidence type="ECO:0000256" key="1">
    <source>
        <dbReference type="ARBA" id="ARBA00005310"/>
    </source>
</evidence>
<dbReference type="Gene3D" id="3.90.1580.10">
    <property type="entry name" value="paralog of FGE (formylglycine-generating enzyme)"/>
    <property type="match status" value="1"/>
</dbReference>
<dbReference type="InterPro" id="IPR005532">
    <property type="entry name" value="SUMF_dom"/>
</dbReference>
<dbReference type="InterPro" id="IPR051043">
    <property type="entry name" value="Sulfatase_Mod_Factor_Kinase"/>
</dbReference>
<gene>
    <name evidence="3" type="ORF">MAR_005524</name>
</gene>
<comment type="similarity">
    <text evidence="1">Belongs to the sulfatase-modifying factor family.</text>
</comment>
<dbReference type="InterPro" id="IPR042095">
    <property type="entry name" value="SUMF_sf"/>
</dbReference>
<dbReference type="InterPro" id="IPR016187">
    <property type="entry name" value="CTDL_fold"/>
</dbReference>
<evidence type="ECO:0000259" key="2">
    <source>
        <dbReference type="Pfam" id="PF03781"/>
    </source>
</evidence>
<sequence>MHDANDYGFYDVFGNVWQWCEDQFNGLCGETHWLYDDFSTPFYDGKHNGGSWISTGEETSRFSRAWFRRHFLQHAGFRLARTVEPKTEQWTKLPFRHVDTQVFVLGHGVEENLASLPHDKFQPHIEPSTNLHYQYETPLALKGLLEQEFGFKKSFPVAVADLCADLARNNGLQPRSMLWIGAGSGRGPMLMSKTFQNKGNDVTVIMENGNVTTAALDKDVKSDRVVFKQCSAGGDL</sequence>
<dbReference type="EMBL" id="CP111020">
    <property type="protein sequence ID" value="WAR15419.1"/>
    <property type="molecule type" value="Genomic_DNA"/>
</dbReference>
<proteinExistence type="inferred from homology"/>
<feature type="domain" description="Sulfatase-modifying factor enzyme-like" evidence="2">
    <location>
        <begin position="3"/>
        <end position="81"/>
    </location>
</feature>
<keyword evidence="4" id="KW-1185">Reference proteome</keyword>
<organism evidence="3 4">
    <name type="scientific">Mya arenaria</name>
    <name type="common">Soft-shell clam</name>
    <dbReference type="NCBI Taxonomy" id="6604"/>
    <lineage>
        <taxon>Eukaryota</taxon>
        <taxon>Metazoa</taxon>
        <taxon>Spiralia</taxon>
        <taxon>Lophotrochozoa</taxon>
        <taxon>Mollusca</taxon>
        <taxon>Bivalvia</taxon>
        <taxon>Autobranchia</taxon>
        <taxon>Heteroconchia</taxon>
        <taxon>Euheterodonta</taxon>
        <taxon>Imparidentia</taxon>
        <taxon>Neoheterodontei</taxon>
        <taxon>Myida</taxon>
        <taxon>Myoidea</taxon>
        <taxon>Myidae</taxon>
        <taxon>Mya</taxon>
    </lineage>
</organism>
<protein>
    <recommendedName>
        <fullName evidence="2">Sulfatase-modifying factor enzyme-like domain-containing protein</fullName>
    </recommendedName>
</protein>
<evidence type="ECO:0000313" key="4">
    <source>
        <dbReference type="Proteomes" id="UP001164746"/>
    </source>
</evidence>
<evidence type="ECO:0000313" key="3">
    <source>
        <dbReference type="EMBL" id="WAR15419.1"/>
    </source>
</evidence>
<dbReference type="PANTHER" id="PTHR23150:SF26">
    <property type="entry name" value="GENERIC METHYLTRANSFERASE"/>
    <property type="match status" value="1"/>
</dbReference>
<dbReference type="PANTHER" id="PTHR23150">
    <property type="entry name" value="SULFATASE MODIFYING FACTOR 1, 2"/>
    <property type="match status" value="1"/>
</dbReference>
<dbReference type="Proteomes" id="UP001164746">
    <property type="component" value="Chromosome 9"/>
</dbReference>
<dbReference type="Pfam" id="PF03781">
    <property type="entry name" value="FGE-sulfatase"/>
    <property type="match status" value="1"/>
</dbReference>